<dbReference type="PANTHER" id="PTHR43489">
    <property type="entry name" value="ISOMERASE"/>
    <property type="match status" value="1"/>
</dbReference>
<evidence type="ECO:0000256" key="1">
    <source>
        <dbReference type="ARBA" id="ARBA00023235"/>
    </source>
</evidence>
<evidence type="ECO:0000313" key="4">
    <source>
        <dbReference type="Proteomes" id="UP000321820"/>
    </source>
</evidence>
<dbReference type="Proteomes" id="UP000321820">
    <property type="component" value="Chromosome"/>
</dbReference>
<dbReference type="GO" id="GO:0016853">
    <property type="term" value="F:isomerase activity"/>
    <property type="evidence" value="ECO:0007669"/>
    <property type="project" value="UniProtKB-KW"/>
</dbReference>
<dbReference type="EMBL" id="CP042806">
    <property type="protein sequence ID" value="QEE29825.1"/>
    <property type="molecule type" value="Genomic_DNA"/>
</dbReference>
<organism evidence="3 4">
    <name type="scientific">Terriglobus albidus</name>
    <dbReference type="NCBI Taxonomy" id="1592106"/>
    <lineage>
        <taxon>Bacteria</taxon>
        <taxon>Pseudomonadati</taxon>
        <taxon>Acidobacteriota</taxon>
        <taxon>Terriglobia</taxon>
        <taxon>Terriglobales</taxon>
        <taxon>Acidobacteriaceae</taxon>
        <taxon>Terriglobus</taxon>
    </lineage>
</organism>
<gene>
    <name evidence="3" type="ORF">FTW19_18665</name>
</gene>
<name>A0A5B9EFF2_9BACT</name>
<dbReference type="SUPFAM" id="SSF51658">
    <property type="entry name" value="Xylose isomerase-like"/>
    <property type="match status" value="1"/>
</dbReference>
<reference evidence="3 4" key="1">
    <citation type="submission" date="2019-08" db="EMBL/GenBank/DDBJ databases">
        <title>Complete genome sequence of Terriglobus albidus strain ORNL.</title>
        <authorList>
            <person name="Podar M."/>
        </authorList>
    </citation>
    <scope>NUCLEOTIDE SEQUENCE [LARGE SCALE GENOMIC DNA]</scope>
    <source>
        <strain evidence="3 4">ORNL</strain>
    </source>
</reference>
<protein>
    <submittedName>
        <fullName evidence="3">TIM barrel protein</fullName>
    </submittedName>
</protein>
<evidence type="ECO:0000259" key="2">
    <source>
        <dbReference type="Pfam" id="PF01261"/>
    </source>
</evidence>
<dbReference type="Pfam" id="PF01261">
    <property type="entry name" value="AP_endonuc_2"/>
    <property type="match status" value="1"/>
</dbReference>
<dbReference type="Gene3D" id="3.20.20.150">
    <property type="entry name" value="Divalent-metal-dependent TIM barrel enzymes"/>
    <property type="match status" value="1"/>
</dbReference>
<accession>A0A5B9EFF2</accession>
<dbReference type="InterPro" id="IPR036237">
    <property type="entry name" value="Xyl_isomerase-like_sf"/>
</dbReference>
<dbReference type="OrthoDB" id="9786584at2"/>
<keyword evidence="4" id="KW-1185">Reference proteome</keyword>
<dbReference type="AlphaFoldDB" id="A0A5B9EFF2"/>
<dbReference type="InterPro" id="IPR013022">
    <property type="entry name" value="Xyl_isomerase-like_TIM-brl"/>
</dbReference>
<dbReference type="InterPro" id="IPR050417">
    <property type="entry name" value="Sugar_Epim/Isomerase"/>
</dbReference>
<sequence length="327" mass="36606">MLRPRANSISERAKRRNLIVPIYTLFARRTEIEIRTMNRRHFCHLAMAGTALSLASRGLFAAPPAALPKFSYMIWAFPKPMTIDQRLETVAKAGYTGAELVTEWMAWSPEERRRVAALAKSLGITIDLMFPGQVPLADLASRDIIREQLAKAIPVARELGCPQLGYASGPRIPGQSPEQQIANITENLKVAAEIMEKEKMELLLEPIDLLENKRAAVNSVTEAFTITRAVGSPSIKVLYDFYHEQRGAGNLIEKLENNFDQIGLIHVADVPGRHRPGTGEMNYNNIYRRLAALGYNRYIAMEFYAQGDPVAELKTAKEEVLKAFQQA</sequence>
<proteinExistence type="predicted"/>
<keyword evidence="1" id="KW-0413">Isomerase</keyword>
<dbReference type="KEGG" id="talb:FTW19_18665"/>
<evidence type="ECO:0000313" key="3">
    <source>
        <dbReference type="EMBL" id="QEE29825.1"/>
    </source>
</evidence>
<feature type="domain" description="Xylose isomerase-like TIM barrel" evidence="2">
    <location>
        <begin position="88"/>
        <end position="313"/>
    </location>
</feature>